<dbReference type="EMBL" id="BSQG01000001">
    <property type="protein sequence ID" value="GLU46693.1"/>
    <property type="molecule type" value="Genomic_DNA"/>
</dbReference>
<dbReference type="Proteomes" id="UP001165092">
    <property type="component" value="Unassembled WGS sequence"/>
</dbReference>
<proteinExistence type="predicted"/>
<dbReference type="SFLD" id="SFLDG01129">
    <property type="entry name" value="C1.5:_HAD__Beta-PGM__Phosphata"/>
    <property type="match status" value="1"/>
</dbReference>
<dbReference type="AlphaFoldDB" id="A0A9W6P401"/>
<dbReference type="NCBIfam" id="TIGR01549">
    <property type="entry name" value="HAD-SF-IA-v1"/>
    <property type="match status" value="1"/>
</dbReference>
<evidence type="ECO:0000313" key="2">
    <source>
        <dbReference type="Proteomes" id="UP001165092"/>
    </source>
</evidence>
<gene>
    <name evidence="1" type="ORF">Nans01_10440</name>
</gene>
<organism evidence="1 2">
    <name type="scientific">Nocardiopsis ansamitocini</name>
    <dbReference type="NCBI Taxonomy" id="1670832"/>
    <lineage>
        <taxon>Bacteria</taxon>
        <taxon>Bacillati</taxon>
        <taxon>Actinomycetota</taxon>
        <taxon>Actinomycetes</taxon>
        <taxon>Streptosporangiales</taxon>
        <taxon>Nocardiopsidaceae</taxon>
        <taxon>Nocardiopsis</taxon>
    </lineage>
</organism>
<dbReference type="Pfam" id="PF00702">
    <property type="entry name" value="Hydrolase"/>
    <property type="match status" value="1"/>
</dbReference>
<dbReference type="GO" id="GO:0005829">
    <property type="term" value="C:cytosol"/>
    <property type="evidence" value="ECO:0007669"/>
    <property type="project" value="TreeGrafter"/>
</dbReference>
<protein>
    <submittedName>
        <fullName evidence="1">Haloacid dehalogenase</fullName>
    </submittedName>
</protein>
<dbReference type="InterPro" id="IPR050155">
    <property type="entry name" value="HAD-like_hydrolase_sf"/>
</dbReference>
<keyword evidence="2" id="KW-1185">Reference proteome</keyword>
<evidence type="ECO:0000313" key="1">
    <source>
        <dbReference type="EMBL" id="GLU46693.1"/>
    </source>
</evidence>
<name>A0A9W6P401_9ACTN</name>
<reference evidence="1" key="1">
    <citation type="submission" date="2023-02" db="EMBL/GenBank/DDBJ databases">
        <title>Nocardiopsis ansamitocini NBRC 112285.</title>
        <authorList>
            <person name="Ichikawa N."/>
            <person name="Sato H."/>
            <person name="Tonouchi N."/>
        </authorList>
    </citation>
    <scope>NUCLEOTIDE SEQUENCE</scope>
    <source>
        <strain evidence="1">NBRC 112285</strain>
    </source>
</reference>
<dbReference type="PANTHER" id="PTHR43434:SF1">
    <property type="entry name" value="PHOSPHOGLYCOLATE PHOSPHATASE"/>
    <property type="match status" value="1"/>
</dbReference>
<sequence>MTIRSVVFDVGETLIDETRIFGRWADRLEVPHLTFFGILGGVLTEGRPMIDAFRLVKPGFDLDAESEAWRRAEPGSLREDFDADDLYPDVRTSLAALRAAGLQILIAGNQPVQAGPALEAMGLPVDAVHVSDAWGIAKPDPAFFARVAAESGYAPEEILYVGDRLDNDVLPAKAAGFRAALLRRGMWGYLHAERLGAEQADVVVSDLTQLAEWVAGEPSGSGRAPRG</sequence>
<dbReference type="InterPro" id="IPR023214">
    <property type="entry name" value="HAD_sf"/>
</dbReference>
<dbReference type="SFLD" id="SFLDS00003">
    <property type="entry name" value="Haloacid_Dehalogenase"/>
    <property type="match status" value="1"/>
</dbReference>
<dbReference type="SUPFAM" id="SSF56784">
    <property type="entry name" value="HAD-like"/>
    <property type="match status" value="1"/>
</dbReference>
<dbReference type="Gene3D" id="3.40.50.1000">
    <property type="entry name" value="HAD superfamily/HAD-like"/>
    <property type="match status" value="1"/>
</dbReference>
<dbReference type="InterPro" id="IPR006439">
    <property type="entry name" value="HAD-SF_hydro_IA"/>
</dbReference>
<comment type="caution">
    <text evidence="1">The sequence shown here is derived from an EMBL/GenBank/DDBJ whole genome shotgun (WGS) entry which is preliminary data.</text>
</comment>
<accession>A0A9W6P401</accession>
<dbReference type="InterPro" id="IPR036412">
    <property type="entry name" value="HAD-like_sf"/>
</dbReference>
<dbReference type="PANTHER" id="PTHR43434">
    <property type="entry name" value="PHOSPHOGLYCOLATE PHOSPHATASE"/>
    <property type="match status" value="1"/>
</dbReference>
<dbReference type="GO" id="GO:0008967">
    <property type="term" value="F:phosphoglycolate phosphatase activity"/>
    <property type="evidence" value="ECO:0007669"/>
    <property type="project" value="TreeGrafter"/>
</dbReference>
<dbReference type="GO" id="GO:0006281">
    <property type="term" value="P:DNA repair"/>
    <property type="evidence" value="ECO:0007669"/>
    <property type="project" value="TreeGrafter"/>
</dbReference>